<proteinExistence type="inferred from homology"/>
<sequence length="173" mass="18326">MPNKRNVELLAALTETLRAANGSFFLVNYQGLTAQETHRLRQALKEKGGRLFVAKNTLIALALKNLGLPELDGLAGPSAVVFFQDPVAVAKVLVDFSKKNNKGIPEAKGGLLSGQVLTPKDVVALAELPSMDELRAELLGVLQAPMSELVGVLGGVARELVGILEAYAEKQAA</sequence>
<dbReference type="GO" id="GO:0070180">
    <property type="term" value="F:large ribosomal subunit rRNA binding"/>
    <property type="evidence" value="ECO:0007669"/>
    <property type="project" value="UniProtKB-UniRule"/>
</dbReference>
<evidence type="ECO:0000256" key="3">
    <source>
        <dbReference type="ARBA" id="ARBA00023274"/>
    </source>
</evidence>
<organism evidence="6 7">
    <name type="scientific">Thermus filiformis</name>
    <dbReference type="NCBI Taxonomy" id="276"/>
    <lineage>
        <taxon>Bacteria</taxon>
        <taxon>Thermotogati</taxon>
        <taxon>Deinococcota</taxon>
        <taxon>Deinococci</taxon>
        <taxon>Thermales</taxon>
        <taxon>Thermaceae</taxon>
        <taxon>Thermus</taxon>
    </lineage>
</organism>
<dbReference type="NCBIfam" id="NF000955">
    <property type="entry name" value="PRK00099.1-1"/>
    <property type="match status" value="1"/>
</dbReference>
<comment type="subunit">
    <text evidence="5">Part of the ribosomal stalk of the 50S ribosomal subunit. The N-terminus interacts with L11 and the large rRNA to form the base of the stalk. The C-terminus forms an elongated spine to which L12 dimers bind in a sequential fashion forming a multimeric L10(L12)X complex.</text>
</comment>
<comment type="caution">
    <text evidence="6">The sequence shown here is derived from an EMBL/GenBank/DDBJ whole genome shotgun (WGS) entry which is preliminary data.</text>
</comment>
<dbReference type="GO" id="GO:1990904">
    <property type="term" value="C:ribonucleoprotein complex"/>
    <property type="evidence" value="ECO:0007669"/>
    <property type="project" value="UniProtKB-KW"/>
</dbReference>
<dbReference type="PANTHER" id="PTHR11560">
    <property type="entry name" value="39S RIBOSOMAL PROTEIN L10, MITOCHONDRIAL"/>
    <property type="match status" value="1"/>
</dbReference>
<reference evidence="6 7" key="1">
    <citation type="journal article" date="2015" name="Genome Announc.">
        <title>Draft Genome Sequence of the Thermophile Thermus filiformis ATCC 43280, Producer of Carotenoid-(Di)glucoside-Branched Fatty Acid (Di)esters and Source of Hyperthermostable Enzymes of Biotechnological Interest.</title>
        <authorList>
            <person name="Mandelli F."/>
            <person name="Oliveira Ramires B."/>
            <person name="Couger M.B."/>
            <person name="Paixao D.A."/>
            <person name="Camilo C.M."/>
            <person name="Polikarpov I."/>
            <person name="Prade R."/>
            <person name="Riano-Pachon D.M."/>
            <person name="Squina F.M."/>
        </authorList>
    </citation>
    <scope>NUCLEOTIDE SEQUENCE [LARGE SCALE GENOMIC DNA]</scope>
    <source>
        <strain evidence="6 7">ATCC 43280</strain>
    </source>
</reference>
<dbReference type="STRING" id="276.THFILI_05680"/>
<dbReference type="Gene3D" id="6.10.250.290">
    <property type="match status" value="1"/>
</dbReference>
<dbReference type="InterPro" id="IPR043141">
    <property type="entry name" value="Ribosomal_uL10-like_sf"/>
</dbReference>
<dbReference type="EMBL" id="JPSL02000038">
    <property type="protein sequence ID" value="KGQ22250.2"/>
    <property type="molecule type" value="Genomic_DNA"/>
</dbReference>
<keyword evidence="5" id="KW-0699">rRNA-binding</keyword>
<dbReference type="HAMAP" id="MF_00362">
    <property type="entry name" value="Ribosomal_uL10"/>
    <property type="match status" value="1"/>
</dbReference>
<dbReference type="Proteomes" id="UP000030364">
    <property type="component" value="Unassembled WGS sequence"/>
</dbReference>
<evidence type="ECO:0000256" key="1">
    <source>
        <dbReference type="ARBA" id="ARBA00008889"/>
    </source>
</evidence>
<comment type="similarity">
    <text evidence="1 5">Belongs to the universal ribosomal protein uL10 family.</text>
</comment>
<protein>
    <recommendedName>
        <fullName evidence="4 5">Large ribosomal subunit protein uL10</fullName>
    </recommendedName>
</protein>
<comment type="function">
    <text evidence="5">Forms part of the ribosomal stalk, playing a central role in the interaction of the ribosome with GTP-bound translation factors.</text>
</comment>
<evidence type="ECO:0000313" key="7">
    <source>
        <dbReference type="Proteomes" id="UP000030364"/>
    </source>
</evidence>
<gene>
    <name evidence="5" type="primary">rplJ</name>
    <name evidence="6" type="ORF">THFILI_05680</name>
</gene>
<keyword evidence="2 5" id="KW-0689">Ribosomal protein</keyword>
<dbReference type="CDD" id="cd05797">
    <property type="entry name" value="Ribosomal_L10"/>
    <property type="match status" value="1"/>
</dbReference>
<evidence type="ECO:0000256" key="4">
    <source>
        <dbReference type="ARBA" id="ARBA00035202"/>
    </source>
</evidence>
<dbReference type="InterPro" id="IPR001790">
    <property type="entry name" value="Ribosomal_uL10"/>
</dbReference>
<dbReference type="RefSeq" id="WP_038063317.1">
    <property type="nucleotide sequence ID" value="NZ_JPSL02000038.1"/>
</dbReference>
<keyword evidence="7" id="KW-1185">Reference proteome</keyword>
<dbReference type="Pfam" id="PF00466">
    <property type="entry name" value="Ribosomal_L10"/>
    <property type="match status" value="1"/>
</dbReference>
<dbReference type="AlphaFoldDB" id="A0A0A2WVC7"/>
<evidence type="ECO:0000256" key="5">
    <source>
        <dbReference type="HAMAP-Rule" id="MF_00362"/>
    </source>
</evidence>
<dbReference type="InterPro" id="IPR047865">
    <property type="entry name" value="Ribosomal_uL10_bac_type"/>
</dbReference>
<accession>A0A0A2WVC7</accession>
<dbReference type="GO" id="GO:0005840">
    <property type="term" value="C:ribosome"/>
    <property type="evidence" value="ECO:0007669"/>
    <property type="project" value="UniProtKB-KW"/>
</dbReference>
<dbReference type="Gene3D" id="3.30.70.1730">
    <property type="match status" value="1"/>
</dbReference>
<keyword evidence="3 5" id="KW-0687">Ribonucleoprotein</keyword>
<dbReference type="InterPro" id="IPR022973">
    <property type="entry name" value="Ribosomal_uL10_bac"/>
</dbReference>
<evidence type="ECO:0000313" key="6">
    <source>
        <dbReference type="EMBL" id="KGQ22250.2"/>
    </source>
</evidence>
<dbReference type="OrthoDB" id="9808307at2"/>
<keyword evidence="5" id="KW-0694">RNA-binding</keyword>
<name>A0A0A2WVC7_THEFI</name>
<dbReference type="GO" id="GO:0006412">
    <property type="term" value="P:translation"/>
    <property type="evidence" value="ECO:0007669"/>
    <property type="project" value="UniProtKB-UniRule"/>
</dbReference>
<dbReference type="SUPFAM" id="SSF160369">
    <property type="entry name" value="Ribosomal protein L10-like"/>
    <property type="match status" value="1"/>
</dbReference>
<evidence type="ECO:0000256" key="2">
    <source>
        <dbReference type="ARBA" id="ARBA00022980"/>
    </source>
</evidence>